<dbReference type="RefSeq" id="XP_017985840.1">
    <property type="nucleotide sequence ID" value="XM_018130064.1"/>
</dbReference>
<dbReference type="Proteomes" id="UP000243052">
    <property type="component" value="Chromosome ii"/>
</dbReference>
<evidence type="ECO:0000313" key="3">
    <source>
        <dbReference type="Proteomes" id="UP000243052"/>
    </source>
</evidence>
<dbReference type="AlphaFoldDB" id="A0A120K0Z1"/>
<organism evidence="2 3">
    <name type="scientific">Eremothecium sinecaudum</name>
    <dbReference type="NCBI Taxonomy" id="45286"/>
    <lineage>
        <taxon>Eukaryota</taxon>
        <taxon>Fungi</taxon>
        <taxon>Dikarya</taxon>
        <taxon>Ascomycota</taxon>
        <taxon>Saccharomycotina</taxon>
        <taxon>Saccharomycetes</taxon>
        <taxon>Saccharomycetales</taxon>
        <taxon>Saccharomycetaceae</taxon>
        <taxon>Eremothecium</taxon>
    </lineage>
</organism>
<gene>
    <name evidence="2" type="ORF">AW171_hschr2366</name>
</gene>
<feature type="region of interest" description="Disordered" evidence="1">
    <location>
        <begin position="248"/>
        <end position="279"/>
    </location>
</feature>
<sequence>MSQTITKTEPLTLDSLLQSKIFQNSRPKYTNSVEVQLRECQDLYLKAQFSNLVSKIYQYKLLDNKGFNDFYKKDLWNWFLTAISGLRQLEELSPEVQKQVKHELSRTTGGISNACKNVRLLVKEKLLLSYFRAAIHYGSLEVNEHSQFFTDVSSSMVGEIGKLVLEVCSEGEIKLLAKMVEMYLLDLQVRCQHRILDKSLYSQLCRKVPLLSDKLSGKTTDSQGRTSTHQDIILLKLVPRKKSPVVKTITKPVSPSPRIETTEQLPQPGQAEGSIIGKPGEYLRSSSSKRSFFRFFPSWLSDFSDARFVAICIVLSVILRKIRWVNTLSKYGVLRIKDYLDFIFKG</sequence>
<dbReference type="STRING" id="45286.A0A120K0Z1"/>
<dbReference type="GeneID" id="28722022"/>
<evidence type="ECO:0000256" key="1">
    <source>
        <dbReference type="SAM" id="MobiDB-lite"/>
    </source>
</evidence>
<name>A0A120K0Z1_9SACH</name>
<dbReference type="OrthoDB" id="4055883at2759"/>
<accession>A0A120K0Z1</accession>
<keyword evidence="3" id="KW-1185">Reference proteome</keyword>
<reference evidence="2 3" key="1">
    <citation type="submission" date="2016-01" db="EMBL/GenBank/DDBJ databases">
        <title>Genome sequence of the yeast Holleya sinecauda.</title>
        <authorList>
            <person name="Dietrich F.S."/>
        </authorList>
    </citation>
    <scope>NUCLEOTIDE SEQUENCE [LARGE SCALE GENOMIC DNA]</scope>
    <source>
        <strain evidence="2 3">ATCC 58844</strain>
    </source>
</reference>
<evidence type="ECO:0000313" key="2">
    <source>
        <dbReference type="EMBL" id="AMD18844.1"/>
    </source>
</evidence>
<proteinExistence type="predicted"/>
<protein>
    <submittedName>
        <fullName evidence="2">HBL058Cp</fullName>
    </submittedName>
</protein>
<dbReference type="EMBL" id="CP014242">
    <property type="protein sequence ID" value="AMD18844.1"/>
    <property type="molecule type" value="Genomic_DNA"/>
</dbReference>